<dbReference type="Pfam" id="PF08352">
    <property type="entry name" value="oligo_HPY"/>
    <property type="match status" value="1"/>
</dbReference>
<dbReference type="InterPro" id="IPR050319">
    <property type="entry name" value="ABC_transp_ATP-bind"/>
</dbReference>
<dbReference type="GO" id="GO:0005524">
    <property type="term" value="F:ATP binding"/>
    <property type="evidence" value="ECO:0007669"/>
    <property type="project" value="UniProtKB-KW"/>
</dbReference>
<dbReference type="PANTHER" id="PTHR43776">
    <property type="entry name" value="TRANSPORT ATP-BINDING PROTEIN"/>
    <property type="match status" value="1"/>
</dbReference>
<dbReference type="SUPFAM" id="SSF52540">
    <property type="entry name" value="P-loop containing nucleoside triphosphate hydrolases"/>
    <property type="match status" value="1"/>
</dbReference>
<dbReference type="Proteomes" id="UP000509222">
    <property type="component" value="Chromosome"/>
</dbReference>
<dbReference type="GO" id="GO:0015833">
    <property type="term" value="P:peptide transport"/>
    <property type="evidence" value="ECO:0007669"/>
    <property type="project" value="InterPro"/>
</dbReference>
<dbReference type="NCBIfam" id="TIGR01727">
    <property type="entry name" value="oligo_HPY"/>
    <property type="match status" value="1"/>
</dbReference>
<dbReference type="PANTHER" id="PTHR43776:SF8">
    <property type="entry name" value="ABC TRANSPORTER, ATP-BINDING PROTEIN"/>
    <property type="match status" value="1"/>
</dbReference>
<accession>A0A7H8Q755</accession>
<keyword evidence="4 6" id="KW-0067">ATP-binding</keyword>
<reference evidence="6 7" key="1">
    <citation type="submission" date="2020-04" db="EMBL/GenBank/DDBJ databases">
        <authorList>
            <person name="Pajer P."/>
            <person name="Broz P."/>
        </authorList>
    </citation>
    <scope>NUCLEOTIDE SEQUENCE [LARGE SCALE GENOMIC DNA]</scope>
    <source>
        <strain evidence="7">NRL-ATB46093</strain>
    </source>
</reference>
<dbReference type="PROSITE" id="PS00211">
    <property type="entry name" value="ABC_TRANSPORTER_1"/>
    <property type="match status" value="1"/>
</dbReference>
<gene>
    <name evidence="6" type="ORF">HF394_03865</name>
</gene>
<dbReference type="NCBIfam" id="NF008453">
    <property type="entry name" value="PRK11308.1"/>
    <property type="match status" value="1"/>
</dbReference>
<comment type="similarity">
    <text evidence="1">Belongs to the ABC transporter superfamily.</text>
</comment>
<keyword evidence="3" id="KW-0547">Nucleotide-binding</keyword>
<evidence type="ECO:0000256" key="4">
    <source>
        <dbReference type="ARBA" id="ARBA00022840"/>
    </source>
</evidence>
<proteinExistence type="inferred from homology"/>
<keyword evidence="7" id="KW-1185">Reference proteome</keyword>
<dbReference type="AlphaFoldDB" id="A0A7H8Q755"/>
<protein>
    <submittedName>
        <fullName evidence="6">Dipeptide ABC transporter ATP-binding protein</fullName>
    </submittedName>
</protein>
<keyword evidence="2" id="KW-0813">Transport</keyword>
<dbReference type="InterPro" id="IPR003593">
    <property type="entry name" value="AAA+_ATPase"/>
</dbReference>
<dbReference type="GO" id="GO:0055085">
    <property type="term" value="P:transmembrane transport"/>
    <property type="evidence" value="ECO:0007669"/>
    <property type="project" value="UniProtKB-ARBA"/>
</dbReference>
<reference evidence="7" key="2">
    <citation type="submission" date="2020-06" db="EMBL/GenBank/DDBJ databases">
        <title>Isolation of Planomicrobium glaciei.</title>
        <authorList>
            <person name="Malisova L."/>
            <person name="Safrankova R."/>
            <person name="Jakubu V."/>
            <person name="Spanelova P."/>
        </authorList>
    </citation>
    <scope>NUCLEOTIDE SEQUENCE [LARGE SCALE GENOMIC DNA]</scope>
    <source>
        <strain evidence="7">NRL-ATB46093</strain>
    </source>
</reference>
<dbReference type="InterPro" id="IPR013563">
    <property type="entry name" value="Oligopep_ABC_C"/>
</dbReference>
<dbReference type="InterPro" id="IPR027417">
    <property type="entry name" value="P-loop_NTPase"/>
</dbReference>
<evidence type="ECO:0000256" key="3">
    <source>
        <dbReference type="ARBA" id="ARBA00022741"/>
    </source>
</evidence>
<dbReference type="GO" id="GO:0016887">
    <property type="term" value="F:ATP hydrolysis activity"/>
    <property type="evidence" value="ECO:0007669"/>
    <property type="project" value="InterPro"/>
</dbReference>
<evidence type="ECO:0000313" key="7">
    <source>
        <dbReference type="Proteomes" id="UP000509222"/>
    </source>
</evidence>
<dbReference type="RefSeq" id="WP_036805534.1">
    <property type="nucleotide sequence ID" value="NZ_CP051177.1"/>
</dbReference>
<sequence length="339" mass="38307">MRTVEESPSKPEILLELNDVKKYFPIKGGILKRVQGNVKAVESVSLKLYKGESLGVVGESGCGKSTLGRTILGLEELTDGKIKFNEQEIQDLKRKEKKKFVKEMQMIFQDPYASLNPRQRIGNALDEVFRMHTNMPAQERKEAVLDLLKEVGLKAEHYDRYPHEFSGGQRQRIGIARAIALNPSFIICDEAVSALDVSVQAQVLKLLKTLQEKYNLSYLFISHDLGVVRYFCDRVLVMYLGHTVEMSDVTKIFNHPLHPYTRALLSAIPRPTMQAKRERIRLVGDMPNPSNPPSGCVFHTRCPMAQEICSVDKPAFIEHEKDHFAACHFAGQSLSRVLG</sequence>
<evidence type="ECO:0000256" key="2">
    <source>
        <dbReference type="ARBA" id="ARBA00022448"/>
    </source>
</evidence>
<dbReference type="PROSITE" id="PS50893">
    <property type="entry name" value="ABC_TRANSPORTER_2"/>
    <property type="match status" value="1"/>
</dbReference>
<dbReference type="EMBL" id="CP051177">
    <property type="protein sequence ID" value="QKX49788.1"/>
    <property type="molecule type" value="Genomic_DNA"/>
</dbReference>
<dbReference type="CDD" id="cd03257">
    <property type="entry name" value="ABC_NikE_OppD_transporters"/>
    <property type="match status" value="1"/>
</dbReference>
<evidence type="ECO:0000256" key="1">
    <source>
        <dbReference type="ARBA" id="ARBA00005417"/>
    </source>
</evidence>
<dbReference type="InterPro" id="IPR017871">
    <property type="entry name" value="ABC_transporter-like_CS"/>
</dbReference>
<dbReference type="Pfam" id="PF00005">
    <property type="entry name" value="ABC_tran"/>
    <property type="match status" value="1"/>
</dbReference>
<dbReference type="FunFam" id="3.40.50.300:FF:000016">
    <property type="entry name" value="Oligopeptide ABC transporter ATP-binding component"/>
    <property type="match status" value="1"/>
</dbReference>
<evidence type="ECO:0000259" key="5">
    <source>
        <dbReference type="PROSITE" id="PS50893"/>
    </source>
</evidence>
<feature type="domain" description="ABC transporter" evidence="5">
    <location>
        <begin position="15"/>
        <end position="265"/>
    </location>
</feature>
<dbReference type="SMART" id="SM00382">
    <property type="entry name" value="AAA"/>
    <property type="match status" value="1"/>
</dbReference>
<evidence type="ECO:0000313" key="6">
    <source>
        <dbReference type="EMBL" id="QKX49788.1"/>
    </source>
</evidence>
<organism evidence="6 7">
    <name type="scientific">Planococcus glaciei</name>
    <dbReference type="NCBI Taxonomy" id="459472"/>
    <lineage>
        <taxon>Bacteria</taxon>
        <taxon>Bacillati</taxon>
        <taxon>Bacillota</taxon>
        <taxon>Bacilli</taxon>
        <taxon>Bacillales</taxon>
        <taxon>Caryophanaceae</taxon>
        <taxon>Planococcus</taxon>
    </lineage>
</organism>
<dbReference type="Gene3D" id="3.40.50.300">
    <property type="entry name" value="P-loop containing nucleotide triphosphate hydrolases"/>
    <property type="match status" value="1"/>
</dbReference>
<name>A0A7H8Q755_9BACL</name>
<dbReference type="InterPro" id="IPR003439">
    <property type="entry name" value="ABC_transporter-like_ATP-bd"/>
</dbReference>